<evidence type="ECO:0000313" key="2">
    <source>
        <dbReference type="EMBL" id="CAF3021394.1"/>
    </source>
</evidence>
<dbReference type="PANTHER" id="PTHR47272">
    <property type="entry name" value="DDE_TNP_1_7 DOMAIN-CONTAINING PROTEIN"/>
    <property type="match status" value="1"/>
</dbReference>
<dbReference type="Pfam" id="PF13843">
    <property type="entry name" value="DDE_Tnp_1_7"/>
    <property type="match status" value="1"/>
</dbReference>
<protein>
    <submittedName>
        <fullName evidence="2">(salmon louse) hypothetical protein</fullName>
    </submittedName>
</protein>
<dbReference type="InterPro" id="IPR029526">
    <property type="entry name" value="PGBD"/>
</dbReference>
<organism evidence="2 3">
    <name type="scientific">Lepeophtheirus salmonis</name>
    <name type="common">Salmon louse</name>
    <name type="synonym">Caligus salmonis</name>
    <dbReference type="NCBI Taxonomy" id="72036"/>
    <lineage>
        <taxon>Eukaryota</taxon>
        <taxon>Metazoa</taxon>
        <taxon>Ecdysozoa</taxon>
        <taxon>Arthropoda</taxon>
        <taxon>Crustacea</taxon>
        <taxon>Multicrustacea</taxon>
        <taxon>Hexanauplia</taxon>
        <taxon>Copepoda</taxon>
        <taxon>Siphonostomatoida</taxon>
        <taxon>Caligidae</taxon>
        <taxon>Lepeophtheirus</taxon>
    </lineage>
</organism>
<gene>
    <name evidence="2" type="ORF">LSAA_14080</name>
</gene>
<dbReference type="AlphaFoldDB" id="A0A7R8D405"/>
<dbReference type="OrthoDB" id="6370318at2759"/>
<sequence length="254" mass="28943">MCPESEKNDIMALLDAVDSEDEEDLDNLNLTLNLNKKNKVLKNPGIPVVQSLKKKNTIDPPDIKWMKIFPEGVSFVVTTEAIKVFHGIILGMNLMVLPSIKDYWRTDQFGVDWIKTTMPKQSLRTIIRVRARGDVVLSLTSSLKFTYARVFADNYFSSVNSVRQLKERGIYHTATIQKKRKGLPECIPDKELRKTTGSMNAYVNVNAGVGVLKWFDNRVVHIISSTNAYHGTVMVNHRDKGELKKNFKFYALHL</sequence>
<evidence type="ECO:0000259" key="1">
    <source>
        <dbReference type="Pfam" id="PF13843"/>
    </source>
</evidence>
<dbReference type="EMBL" id="HG994587">
    <property type="protein sequence ID" value="CAF3021394.1"/>
    <property type="molecule type" value="Genomic_DNA"/>
</dbReference>
<accession>A0A7R8D405</accession>
<feature type="domain" description="PiggyBac transposable element-derived protein" evidence="1">
    <location>
        <begin position="132"/>
        <end position="228"/>
    </location>
</feature>
<proteinExistence type="predicted"/>
<reference evidence="2" key="1">
    <citation type="submission" date="2021-02" db="EMBL/GenBank/DDBJ databases">
        <authorList>
            <person name="Bekaert M."/>
        </authorList>
    </citation>
    <scope>NUCLEOTIDE SEQUENCE</scope>
    <source>
        <strain evidence="2">IoA-00</strain>
    </source>
</reference>
<evidence type="ECO:0000313" key="3">
    <source>
        <dbReference type="Proteomes" id="UP000675881"/>
    </source>
</evidence>
<name>A0A7R8D405_LEPSM</name>
<dbReference type="Proteomes" id="UP000675881">
    <property type="component" value="Chromosome 8"/>
</dbReference>
<keyword evidence="3" id="KW-1185">Reference proteome</keyword>